<dbReference type="PANTHER" id="PTHR46098">
    <property type="entry name" value="TRNA (CYTOSINE(38)-C(5))-METHYLTRANSFERASE"/>
    <property type="match status" value="1"/>
</dbReference>
<dbReference type="InterPro" id="IPR050750">
    <property type="entry name" value="C5-MTase"/>
</dbReference>
<evidence type="ECO:0000256" key="3">
    <source>
        <dbReference type="ARBA" id="ARBA00022679"/>
    </source>
</evidence>
<evidence type="ECO:0000256" key="1">
    <source>
        <dbReference type="ARBA" id="ARBA00011975"/>
    </source>
</evidence>
<dbReference type="EMBL" id="CP118848">
    <property type="protein sequence ID" value="WHI61494.1"/>
    <property type="molecule type" value="Genomic_DNA"/>
</dbReference>
<evidence type="ECO:0000256" key="2">
    <source>
        <dbReference type="ARBA" id="ARBA00022603"/>
    </source>
</evidence>
<dbReference type="GO" id="GO:0003886">
    <property type="term" value="F:DNA (cytosine-5-)-methyltransferase activity"/>
    <property type="evidence" value="ECO:0007669"/>
    <property type="project" value="UniProtKB-EC"/>
</dbReference>
<dbReference type="InterPro" id="IPR029063">
    <property type="entry name" value="SAM-dependent_MTases_sf"/>
</dbReference>
<proteinExistence type="inferred from homology"/>
<sequence>MIFLKDKITENDSSTDLKIGSLFDGIGVFPLAASRWGITPIWASEIERAPISITKRHFPNLLHMGDITKIDGGKISPVHIITFGSPCQNLSNIGKREGLAGSQSSLFYHAIRIIEEMRCATNGTYPIIAVWENVMGAFSSNNRLDFKAVLDSFTKTSVPMPASGVWANAGMVRGNNVDVCWRLLDARYWGKPTLPQRRRRIFLVADFGGTRAREVLFKTRKLQSFSASCGEGRSTSTEAGRISVQKTRGKIPVIRPFQERRMRSTAKDKNKSGFIASFGRTNDPFPTLLAGSVNIFSFWYEGKEEEGYIRQLTPLECERLMGLPEGWTAFGNKGEVISDYARYKAIGNAIAVPCAEYIMAGISETL</sequence>
<evidence type="ECO:0000313" key="7">
    <source>
        <dbReference type="EMBL" id="WHI61494.1"/>
    </source>
</evidence>
<dbReference type="NCBIfam" id="TIGR00675">
    <property type="entry name" value="dcm"/>
    <property type="match status" value="1"/>
</dbReference>
<dbReference type="Proteomes" id="UP001223261">
    <property type="component" value="Chromosome"/>
</dbReference>
<organism evidence="7 8">
    <name type="scientific">Mammaliicoccus lentus</name>
    <name type="common">Staphylococcus lentus</name>
    <dbReference type="NCBI Taxonomy" id="42858"/>
    <lineage>
        <taxon>Bacteria</taxon>
        <taxon>Bacillati</taxon>
        <taxon>Bacillota</taxon>
        <taxon>Bacilli</taxon>
        <taxon>Bacillales</taxon>
        <taxon>Staphylococcaceae</taxon>
        <taxon>Mammaliicoccus</taxon>
    </lineage>
</organism>
<dbReference type="PROSITE" id="PS51679">
    <property type="entry name" value="SAM_MT_C5"/>
    <property type="match status" value="1"/>
</dbReference>
<accession>A0AAX3W8G2</accession>
<feature type="active site" evidence="6">
    <location>
        <position position="87"/>
    </location>
</feature>
<dbReference type="Gene3D" id="3.40.50.150">
    <property type="entry name" value="Vaccinia Virus protein VP39"/>
    <property type="match status" value="1"/>
</dbReference>
<keyword evidence="5" id="KW-0680">Restriction system</keyword>
<dbReference type="PANTHER" id="PTHR46098:SF1">
    <property type="entry name" value="TRNA (CYTOSINE(38)-C(5))-METHYLTRANSFERASE"/>
    <property type="match status" value="1"/>
</dbReference>
<evidence type="ECO:0000313" key="8">
    <source>
        <dbReference type="Proteomes" id="UP001223261"/>
    </source>
</evidence>
<protein>
    <recommendedName>
        <fullName evidence="1">DNA (cytosine-5-)-methyltransferase</fullName>
        <ecNumber evidence="1">2.1.1.37</ecNumber>
    </recommendedName>
</protein>
<dbReference type="InterPro" id="IPR001525">
    <property type="entry name" value="C5_MeTfrase"/>
</dbReference>
<dbReference type="Gene3D" id="3.90.120.10">
    <property type="entry name" value="DNA Methylase, subunit A, domain 2"/>
    <property type="match status" value="1"/>
</dbReference>
<evidence type="ECO:0000256" key="6">
    <source>
        <dbReference type="PROSITE-ProRule" id="PRU01016"/>
    </source>
</evidence>
<dbReference type="EC" id="2.1.1.37" evidence="1"/>
<reference evidence="7" key="1">
    <citation type="journal article" date="2023" name="Antibiotics">
        <title>Prevalence and Molecular Characterization of Methicillin-Resistant Staphylococci (MRS) and Mammaliicocci (MRM) in Dromedary Camels from Algeria: First Detection of SCCmec-mecC Hybrid in Methicillin-Resistant Mammaliicoccus lentus.</title>
        <authorList>
            <person name="Belhout C."/>
            <person name="Boyen F."/>
            <person name="Vereecke N."/>
            <person name="Theuns S."/>
            <person name="Taibi N."/>
            <person name="Stegger M."/>
            <person name="de la Fe-Rodriguez P.Y."/>
            <person name="Bouayad L."/>
            <person name="Elgroud R."/>
            <person name="Butaye P."/>
        </authorList>
    </citation>
    <scope>NUCLEOTIDE SEQUENCE</scope>
    <source>
        <strain evidence="7">7048</strain>
    </source>
</reference>
<evidence type="ECO:0000256" key="5">
    <source>
        <dbReference type="ARBA" id="ARBA00022747"/>
    </source>
</evidence>
<keyword evidence="4 6" id="KW-0949">S-adenosyl-L-methionine</keyword>
<keyword evidence="3 6" id="KW-0808">Transferase</keyword>
<keyword evidence="2 6" id="KW-0489">Methyltransferase</keyword>
<evidence type="ECO:0000256" key="4">
    <source>
        <dbReference type="ARBA" id="ARBA00022691"/>
    </source>
</evidence>
<comment type="similarity">
    <text evidence="6">Belongs to the class I-like SAM-binding methyltransferase superfamily. C5-methyltransferase family.</text>
</comment>
<name>A0AAX3W8G2_MAMLE</name>
<dbReference type="GO" id="GO:0032259">
    <property type="term" value="P:methylation"/>
    <property type="evidence" value="ECO:0007669"/>
    <property type="project" value="UniProtKB-KW"/>
</dbReference>
<dbReference type="REBASE" id="719552">
    <property type="entry name" value="M.Mle7048ORF475P"/>
</dbReference>
<gene>
    <name evidence="7" type="primary">dcm</name>
    <name evidence="7" type="ORF">PYH69_00475</name>
</gene>
<dbReference type="AlphaFoldDB" id="A0AAX3W8G2"/>
<dbReference type="GO" id="GO:0009307">
    <property type="term" value="P:DNA restriction-modification system"/>
    <property type="evidence" value="ECO:0007669"/>
    <property type="project" value="UniProtKB-KW"/>
</dbReference>
<dbReference type="SUPFAM" id="SSF53335">
    <property type="entry name" value="S-adenosyl-L-methionine-dependent methyltransferases"/>
    <property type="match status" value="1"/>
</dbReference>
<dbReference type="Pfam" id="PF00145">
    <property type="entry name" value="DNA_methylase"/>
    <property type="match status" value="1"/>
</dbReference>